<keyword evidence="3" id="KW-0378">Hydrolase</keyword>
<name>A0ABQ3IFX7_9PSEU</name>
<sequence>MTEHVVDTHLHLWDLTVSEYAWLPPGSPLHRTFTAEQARQELDAAGIATAVLVQAEDSEADTEFMLAQAGRHDWIAGVVGWVRLDDPDTARRQLDRWQQHPAFRGVRHLVHDDPRADFLGLPAVRRSLAVLAERGLPFDVPDAWPRHLGQVADLAAALPELTIVVDHLGKPPADPAEFRAWLTTLRAVAAHPNTVAKVSGLQRPGEPLTVKSARPAVEAAFEVFGARRLMYGGDWPMTVPSGGYGQTWDTVSTLIGELSETERSLVLSGTASAIYGVAERVR</sequence>
<feature type="domain" description="Amidohydrolase-related" evidence="2">
    <location>
        <begin position="6"/>
        <end position="276"/>
    </location>
</feature>
<gene>
    <name evidence="3" type="ORF">GCM10017786_05410</name>
</gene>
<protein>
    <submittedName>
        <fullName evidence="3">Metal-dependent hydrolase</fullName>
    </submittedName>
</protein>
<dbReference type="InterPro" id="IPR052350">
    <property type="entry name" value="Metallo-dep_Lactonases"/>
</dbReference>
<dbReference type="Gene3D" id="3.20.20.140">
    <property type="entry name" value="Metal-dependent hydrolases"/>
    <property type="match status" value="1"/>
</dbReference>
<dbReference type="GO" id="GO:0016787">
    <property type="term" value="F:hydrolase activity"/>
    <property type="evidence" value="ECO:0007669"/>
    <property type="project" value="UniProtKB-KW"/>
</dbReference>
<accession>A0ABQ3IFX7</accession>
<dbReference type="Pfam" id="PF04909">
    <property type="entry name" value="Amidohydro_2"/>
    <property type="match status" value="1"/>
</dbReference>
<dbReference type="Proteomes" id="UP000605897">
    <property type="component" value="Unassembled WGS sequence"/>
</dbReference>
<reference evidence="4" key="1">
    <citation type="journal article" date="2019" name="Int. J. Syst. Evol. Microbiol.">
        <title>The Global Catalogue of Microorganisms (GCM) 10K type strain sequencing project: providing services to taxonomists for standard genome sequencing and annotation.</title>
        <authorList>
            <consortium name="The Broad Institute Genomics Platform"/>
            <consortium name="The Broad Institute Genome Sequencing Center for Infectious Disease"/>
            <person name="Wu L."/>
            <person name="Ma J."/>
        </authorList>
    </citation>
    <scope>NUCLEOTIDE SEQUENCE [LARGE SCALE GENOMIC DNA]</scope>
    <source>
        <strain evidence="4">CGMCC 4.7677</strain>
    </source>
</reference>
<dbReference type="EMBL" id="BNAU01000001">
    <property type="protein sequence ID" value="GHE78633.1"/>
    <property type="molecule type" value="Genomic_DNA"/>
</dbReference>
<dbReference type="RefSeq" id="WP_191242872.1">
    <property type="nucleotide sequence ID" value="NZ_BNAU01000001.1"/>
</dbReference>
<evidence type="ECO:0000256" key="1">
    <source>
        <dbReference type="ARBA" id="ARBA00038310"/>
    </source>
</evidence>
<proteinExistence type="inferred from homology"/>
<dbReference type="PANTHER" id="PTHR43569">
    <property type="entry name" value="AMIDOHYDROLASE"/>
    <property type="match status" value="1"/>
</dbReference>
<evidence type="ECO:0000313" key="3">
    <source>
        <dbReference type="EMBL" id="GHE78633.1"/>
    </source>
</evidence>
<comment type="caution">
    <text evidence="3">The sequence shown here is derived from an EMBL/GenBank/DDBJ whole genome shotgun (WGS) entry which is preliminary data.</text>
</comment>
<organism evidence="3 4">
    <name type="scientific">Amycolatopsis deserti</name>
    <dbReference type="NCBI Taxonomy" id="185696"/>
    <lineage>
        <taxon>Bacteria</taxon>
        <taxon>Bacillati</taxon>
        <taxon>Actinomycetota</taxon>
        <taxon>Actinomycetes</taxon>
        <taxon>Pseudonocardiales</taxon>
        <taxon>Pseudonocardiaceae</taxon>
        <taxon>Amycolatopsis</taxon>
    </lineage>
</organism>
<dbReference type="InterPro" id="IPR006680">
    <property type="entry name" value="Amidohydro-rel"/>
</dbReference>
<dbReference type="PANTHER" id="PTHR43569:SF2">
    <property type="entry name" value="AMIDOHYDROLASE-RELATED DOMAIN-CONTAINING PROTEIN"/>
    <property type="match status" value="1"/>
</dbReference>
<comment type="similarity">
    <text evidence="1">Belongs to the metallo-dependent hydrolases superfamily.</text>
</comment>
<dbReference type="SUPFAM" id="SSF51556">
    <property type="entry name" value="Metallo-dependent hydrolases"/>
    <property type="match status" value="1"/>
</dbReference>
<dbReference type="InterPro" id="IPR032466">
    <property type="entry name" value="Metal_Hydrolase"/>
</dbReference>
<evidence type="ECO:0000259" key="2">
    <source>
        <dbReference type="Pfam" id="PF04909"/>
    </source>
</evidence>
<evidence type="ECO:0000313" key="4">
    <source>
        <dbReference type="Proteomes" id="UP000605897"/>
    </source>
</evidence>
<keyword evidence="4" id="KW-1185">Reference proteome</keyword>